<keyword evidence="3" id="KW-0290">Folate-binding</keyword>
<feature type="chain" id="PRO_5040210679" description="Thiamine transporter 2" evidence="9">
    <location>
        <begin position="23"/>
        <end position="428"/>
    </location>
</feature>
<evidence type="ECO:0000313" key="11">
    <source>
        <dbReference type="Proteomes" id="UP001154078"/>
    </source>
</evidence>
<name>A0A9P0B5W8_BRAAE</name>
<evidence type="ECO:0000256" key="3">
    <source>
        <dbReference type="ARBA" id="ARBA00022954"/>
    </source>
</evidence>
<keyword evidence="7" id="KW-0813">Transport</keyword>
<protein>
    <recommendedName>
        <fullName evidence="12">Thiamine transporter 2</fullName>
    </recommendedName>
</protein>
<dbReference type="PANTHER" id="PTHR10686">
    <property type="entry name" value="FOLATE TRANSPORTER"/>
    <property type="match status" value="1"/>
</dbReference>
<evidence type="ECO:0000256" key="7">
    <source>
        <dbReference type="PIRNR" id="PIRNR028739"/>
    </source>
</evidence>
<dbReference type="Pfam" id="PF01770">
    <property type="entry name" value="Folate_carrier"/>
    <property type="match status" value="1"/>
</dbReference>
<evidence type="ECO:0000256" key="8">
    <source>
        <dbReference type="SAM" id="Phobius"/>
    </source>
</evidence>
<dbReference type="FunFam" id="1.20.1250.20:FF:000298">
    <property type="entry name" value="Thiamine transporter"/>
    <property type="match status" value="1"/>
</dbReference>
<feature type="transmembrane region" description="Helical" evidence="8">
    <location>
        <begin position="49"/>
        <end position="67"/>
    </location>
</feature>
<feature type="transmembrane region" description="Helical" evidence="8">
    <location>
        <begin position="350"/>
        <end position="369"/>
    </location>
</feature>
<accession>A0A9P0B5W8</accession>
<organism evidence="10 11">
    <name type="scientific">Brassicogethes aeneus</name>
    <name type="common">Rape pollen beetle</name>
    <name type="synonym">Meligethes aeneus</name>
    <dbReference type="NCBI Taxonomy" id="1431903"/>
    <lineage>
        <taxon>Eukaryota</taxon>
        <taxon>Metazoa</taxon>
        <taxon>Ecdysozoa</taxon>
        <taxon>Arthropoda</taxon>
        <taxon>Hexapoda</taxon>
        <taxon>Insecta</taxon>
        <taxon>Pterygota</taxon>
        <taxon>Neoptera</taxon>
        <taxon>Endopterygota</taxon>
        <taxon>Coleoptera</taxon>
        <taxon>Polyphaga</taxon>
        <taxon>Cucujiformia</taxon>
        <taxon>Nitidulidae</taxon>
        <taxon>Meligethinae</taxon>
        <taxon>Brassicogethes</taxon>
    </lineage>
</organism>
<feature type="transmembrane region" description="Helical" evidence="8">
    <location>
        <begin position="319"/>
        <end position="338"/>
    </location>
</feature>
<proteinExistence type="inferred from homology"/>
<feature type="transmembrane region" description="Helical" evidence="8">
    <location>
        <begin position="134"/>
        <end position="155"/>
    </location>
</feature>
<evidence type="ECO:0008006" key="12">
    <source>
        <dbReference type="Google" id="ProtNLM"/>
    </source>
</evidence>
<evidence type="ECO:0000256" key="2">
    <source>
        <dbReference type="ARBA" id="ARBA00022692"/>
    </source>
</evidence>
<keyword evidence="5 7" id="KW-0472">Membrane</keyword>
<dbReference type="InterPro" id="IPR002666">
    <property type="entry name" value="Folate_carrier"/>
</dbReference>
<keyword evidence="4 8" id="KW-1133">Transmembrane helix</keyword>
<evidence type="ECO:0000256" key="9">
    <source>
        <dbReference type="SAM" id="SignalP"/>
    </source>
</evidence>
<comment type="subcellular location">
    <subcellularLocation>
        <location evidence="7">Membrane</location>
        <topology evidence="7">Multi-pass membrane protein</topology>
    </subcellularLocation>
</comment>
<dbReference type="SUPFAM" id="SSF103473">
    <property type="entry name" value="MFS general substrate transporter"/>
    <property type="match status" value="1"/>
</dbReference>
<evidence type="ECO:0000313" key="10">
    <source>
        <dbReference type="EMBL" id="CAH0556414.1"/>
    </source>
</evidence>
<feature type="transmembrane region" description="Helical" evidence="8">
    <location>
        <begin position="74"/>
        <end position="92"/>
    </location>
</feature>
<dbReference type="AlphaFoldDB" id="A0A9P0B5W8"/>
<keyword evidence="9" id="KW-0732">Signal</keyword>
<dbReference type="GO" id="GO:0005886">
    <property type="term" value="C:plasma membrane"/>
    <property type="evidence" value="ECO:0007669"/>
    <property type="project" value="UniProtKB-UniRule"/>
</dbReference>
<feature type="transmembrane region" description="Helical" evidence="8">
    <location>
        <begin position="262"/>
        <end position="283"/>
    </location>
</feature>
<feature type="transmembrane region" description="Helical" evidence="8">
    <location>
        <begin position="389"/>
        <end position="411"/>
    </location>
</feature>
<keyword evidence="6" id="KW-0325">Glycoprotein</keyword>
<feature type="signal peptide" evidence="9">
    <location>
        <begin position="1"/>
        <end position="22"/>
    </location>
</feature>
<evidence type="ECO:0000256" key="4">
    <source>
        <dbReference type="ARBA" id="ARBA00022989"/>
    </source>
</evidence>
<dbReference type="GO" id="GO:0090482">
    <property type="term" value="F:vitamin transmembrane transporter activity"/>
    <property type="evidence" value="ECO:0007669"/>
    <property type="project" value="InterPro"/>
</dbReference>
<evidence type="ECO:0000256" key="6">
    <source>
        <dbReference type="ARBA" id="ARBA00023180"/>
    </source>
</evidence>
<evidence type="ECO:0000256" key="5">
    <source>
        <dbReference type="ARBA" id="ARBA00023136"/>
    </source>
</evidence>
<keyword evidence="11" id="KW-1185">Reference proteome</keyword>
<feature type="transmembrane region" description="Helical" evidence="8">
    <location>
        <begin position="104"/>
        <end position="122"/>
    </location>
</feature>
<comment type="similarity">
    <text evidence="1 7">Belongs to the reduced folate carrier (RFC) transporter (TC 2.A.48) family.</text>
</comment>
<dbReference type="NCBIfam" id="TIGR00806">
    <property type="entry name" value="rfc"/>
    <property type="match status" value="1"/>
</dbReference>
<feature type="transmembrane region" description="Helical" evidence="8">
    <location>
        <begin position="167"/>
        <end position="186"/>
    </location>
</feature>
<reference evidence="10" key="1">
    <citation type="submission" date="2021-12" db="EMBL/GenBank/DDBJ databases">
        <authorList>
            <person name="King R."/>
        </authorList>
    </citation>
    <scope>NUCLEOTIDE SEQUENCE</scope>
</reference>
<dbReference type="InterPro" id="IPR036259">
    <property type="entry name" value="MFS_trans_sf"/>
</dbReference>
<dbReference type="GO" id="GO:0005542">
    <property type="term" value="F:folic acid binding"/>
    <property type="evidence" value="ECO:0007669"/>
    <property type="project" value="UniProtKB-KW"/>
</dbReference>
<sequence length="428" mass="48383">MKEWLKISLILCLFGFLKEIRPSEPFIYEFLIDKQWRNVTDDQVTQEVYPVGIYAYLAQLVIVFLITDMCKYKPLIIVCGLSAIAVWALLLWTKTLFALQVLEVLYGTFCATEVAYYTYIYAKVDKEHYQLVTSHTRAAILAGRALSGIIAQILVSFEIMDYRELNYITFTAMIFATLWAIFLPSANQSVYFHQDSKSAHSASEKTKSALNKMRHHFFTSFSNPYIIKWSLWWTLNLCGYLQVQTYMQPLWSVIQTDKSKTIYNGAVEAILTVLGFLGTLAGGVLKVDWPMKGELAMSIISLLEGFVLLYISQTGSLEVGYVCYITFGGFFHFMITIASSEIAKNISEDGFGLVFGINTFFALVLQSIITAVVVTKNVGFALGPRDQYFVYGIFFIVVGALYIVIGLSSWFTSKKDMRKASIAVSNKI</sequence>
<dbReference type="PANTHER" id="PTHR10686:SF18">
    <property type="entry name" value="IP11787P-RELATED"/>
    <property type="match status" value="1"/>
</dbReference>
<dbReference type="Gene3D" id="1.20.1250.20">
    <property type="entry name" value="MFS general substrate transporter like domains"/>
    <property type="match status" value="1"/>
</dbReference>
<keyword evidence="2 8" id="KW-0812">Transmembrane</keyword>
<dbReference type="EMBL" id="OV121136">
    <property type="protein sequence ID" value="CAH0556414.1"/>
    <property type="molecule type" value="Genomic_DNA"/>
</dbReference>
<dbReference type="OrthoDB" id="18814at2759"/>
<evidence type="ECO:0000256" key="1">
    <source>
        <dbReference type="ARBA" id="ARBA00005773"/>
    </source>
</evidence>
<dbReference type="Proteomes" id="UP001154078">
    <property type="component" value="Chromosome 5"/>
</dbReference>
<dbReference type="PIRSF" id="PIRSF028739">
    <property type="entry name" value="Folate_carrier"/>
    <property type="match status" value="1"/>
</dbReference>
<feature type="transmembrane region" description="Helical" evidence="8">
    <location>
        <begin position="295"/>
        <end position="313"/>
    </location>
</feature>
<gene>
    <name evidence="10" type="ORF">MELIAE_LOCUS7354</name>
</gene>